<evidence type="ECO:0000259" key="1">
    <source>
        <dbReference type="Pfam" id="PF00483"/>
    </source>
</evidence>
<organism evidence="2 3">
    <name type="scientific">Clostridium acidisoli DSM 12555</name>
    <dbReference type="NCBI Taxonomy" id="1121291"/>
    <lineage>
        <taxon>Bacteria</taxon>
        <taxon>Bacillati</taxon>
        <taxon>Bacillota</taxon>
        <taxon>Clostridia</taxon>
        <taxon>Eubacteriales</taxon>
        <taxon>Clostridiaceae</taxon>
        <taxon>Clostridium</taxon>
    </lineage>
</organism>
<feature type="domain" description="Nucleotidyl transferase" evidence="1">
    <location>
        <begin position="2"/>
        <end position="121"/>
    </location>
</feature>
<keyword evidence="3" id="KW-1185">Reference proteome</keyword>
<dbReference type="Pfam" id="PF00483">
    <property type="entry name" value="NTP_transferase"/>
    <property type="match status" value="1"/>
</dbReference>
<dbReference type="OrthoDB" id="9806359at2"/>
<dbReference type="PANTHER" id="PTHR46390:SF1">
    <property type="entry name" value="MANNOSE-1-PHOSPHATE GUANYLYLTRANSFERASE"/>
    <property type="match status" value="1"/>
</dbReference>
<dbReference type="SUPFAM" id="SSF53448">
    <property type="entry name" value="Nucleotide-diphospho-sugar transferases"/>
    <property type="match status" value="1"/>
</dbReference>
<dbReference type="AlphaFoldDB" id="A0A1W1XRQ0"/>
<dbReference type="STRING" id="1121291.SAMN02745134_02877"/>
<proteinExistence type="predicted"/>
<name>A0A1W1XRQ0_9CLOT</name>
<dbReference type="InterPro" id="IPR005835">
    <property type="entry name" value="NTP_transferase_dom"/>
</dbReference>
<gene>
    <name evidence="2" type="ORF">SAMN02745134_02877</name>
</gene>
<accession>A0A1W1XRQ0</accession>
<sequence>MNKGTATCIGLAAAKLMKKDNDSIMMVFPSDHYVEDEKAFVDTLKQAVNTVNKKRGLITIGITPTRPETGYGYIQMGEKVMNVEGTYKVERFVEKPNVEVAKDFLLAGDYLWNSGMFVWRADALFTIEMQ</sequence>
<reference evidence="2 3" key="1">
    <citation type="submission" date="2017-04" db="EMBL/GenBank/DDBJ databases">
        <authorList>
            <person name="Afonso C.L."/>
            <person name="Miller P.J."/>
            <person name="Scott M.A."/>
            <person name="Spackman E."/>
            <person name="Goraichik I."/>
            <person name="Dimitrov K.M."/>
            <person name="Suarez D.L."/>
            <person name="Swayne D.E."/>
        </authorList>
    </citation>
    <scope>NUCLEOTIDE SEQUENCE [LARGE SCALE GENOMIC DNA]</scope>
    <source>
        <strain evidence="2 3">DSM 12555</strain>
    </source>
</reference>
<dbReference type="InterPro" id="IPR051161">
    <property type="entry name" value="Mannose-6P_isomerase_type2"/>
</dbReference>
<dbReference type="PANTHER" id="PTHR46390">
    <property type="entry name" value="MANNOSE-1-PHOSPHATE GUANYLYLTRANSFERASE"/>
    <property type="match status" value="1"/>
</dbReference>
<protein>
    <submittedName>
        <fullName evidence="2">Nucleotidyl transferase</fullName>
    </submittedName>
</protein>
<dbReference type="Proteomes" id="UP000192468">
    <property type="component" value="Unassembled WGS sequence"/>
</dbReference>
<dbReference type="EMBL" id="FWXH01000013">
    <property type="protein sequence ID" value="SMC26544.1"/>
    <property type="molecule type" value="Genomic_DNA"/>
</dbReference>
<evidence type="ECO:0000313" key="3">
    <source>
        <dbReference type="Proteomes" id="UP000192468"/>
    </source>
</evidence>
<keyword evidence="2" id="KW-0808">Transferase</keyword>
<dbReference type="InterPro" id="IPR029044">
    <property type="entry name" value="Nucleotide-diphossugar_trans"/>
</dbReference>
<dbReference type="Gene3D" id="3.90.550.10">
    <property type="entry name" value="Spore Coat Polysaccharide Biosynthesis Protein SpsA, Chain A"/>
    <property type="match status" value="1"/>
</dbReference>
<dbReference type="GO" id="GO:0009298">
    <property type="term" value="P:GDP-mannose biosynthetic process"/>
    <property type="evidence" value="ECO:0007669"/>
    <property type="project" value="TreeGrafter"/>
</dbReference>
<dbReference type="GO" id="GO:0004475">
    <property type="term" value="F:mannose-1-phosphate guanylyltransferase (GTP) activity"/>
    <property type="evidence" value="ECO:0007669"/>
    <property type="project" value="TreeGrafter"/>
</dbReference>
<evidence type="ECO:0000313" key="2">
    <source>
        <dbReference type="EMBL" id="SMC26544.1"/>
    </source>
</evidence>